<evidence type="ECO:0000313" key="3">
    <source>
        <dbReference type="Proteomes" id="UP000652013"/>
    </source>
</evidence>
<accession>A0A8J3Y9J7</accession>
<keyword evidence="3" id="KW-1185">Reference proteome</keyword>
<keyword evidence="1" id="KW-0812">Transmembrane</keyword>
<feature type="transmembrane region" description="Helical" evidence="1">
    <location>
        <begin position="29"/>
        <end position="47"/>
    </location>
</feature>
<name>A0A8J3Y9J7_9ACTN</name>
<feature type="transmembrane region" description="Helical" evidence="1">
    <location>
        <begin position="89"/>
        <end position="110"/>
    </location>
</feature>
<evidence type="ECO:0000256" key="1">
    <source>
        <dbReference type="SAM" id="Phobius"/>
    </source>
</evidence>
<keyword evidence="1" id="KW-0472">Membrane</keyword>
<dbReference type="AlphaFoldDB" id="A0A8J3Y9J7"/>
<dbReference type="EMBL" id="BOOY01000025">
    <property type="protein sequence ID" value="GIJ03892.1"/>
    <property type="molecule type" value="Genomic_DNA"/>
</dbReference>
<dbReference type="Proteomes" id="UP000652013">
    <property type="component" value="Unassembled WGS sequence"/>
</dbReference>
<protein>
    <recommendedName>
        <fullName evidence="4">Transmembrane protein</fullName>
    </recommendedName>
</protein>
<gene>
    <name evidence="2" type="ORF">Sya03_32440</name>
</gene>
<evidence type="ECO:0000313" key="2">
    <source>
        <dbReference type="EMBL" id="GIJ03892.1"/>
    </source>
</evidence>
<feature type="transmembrane region" description="Helical" evidence="1">
    <location>
        <begin position="122"/>
        <end position="139"/>
    </location>
</feature>
<sequence length="145" mass="16060">MEYTPEQARAALDDVALRRRQLTGAVRPLPFWPLAVTVGWLLATGLLRELPTTPVSRAAYLVVCVLYPVGMFVANHFRPIRPRLAALGAGWWVRLVVGLALGVVVTLYAFDLAEEHTSMPNLIPSVVASAYLVLFALVANRWPRR</sequence>
<comment type="caution">
    <text evidence="2">The sequence shown here is derived from an EMBL/GenBank/DDBJ whole genome shotgun (WGS) entry which is preliminary data.</text>
</comment>
<reference evidence="2" key="1">
    <citation type="submission" date="2021-01" db="EMBL/GenBank/DDBJ databases">
        <title>Whole genome shotgun sequence of Spirilliplanes yamanashiensis NBRC 15828.</title>
        <authorList>
            <person name="Komaki H."/>
            <person name="Tamura T."/>
        </authorList>
    </citation>
    <scope>NUCLEOTIDE SEQUENCE</scope>
    <source>
        <strain evidence="2">NBRC 15828</strain>
    </source>
</reference>
<evidence type="ECO:0008006" key="4">
    <source>
        <dbReference type="Google" id="ProtNLM"/>
    </source>
</evidence>
<keyword evidence="1" id="KW-1133">Transmembrane helix</keyword>
<proteinExistence type="predicted"/>
<organism evidence="2 3">
    <name type="scientific">Spirilliplanes yamanashiensis</name>
    <dbReference type="NCBI Taxonomy" id="42233"/>
    <lineage>
        <taxon>Bacteria</taxon>
        <taxon>Bacillati</taxon>
        <taxon>Actinomycetota</taxon>
        <taxon>Actinomycetes</taxon>
        <taxon>Micromonosporales</taxon>
        <taxon>Micromonosporaceae</taxon>
        <taxon>Spirilliplanes</taxon>
    </lineage>
</organism>
<feature type="transmembrane region" description="Helical" evidence="1">
    <location>
        <begin position="59"/>
        <end position="77"/>
    </location>
</feature>